<keyword evidence="1" id="KW-0472">Membrane</keyword>
<dbReference type="Proteomes" id="UP001056035">
    <property type="component" value="Chromosome"/>
</dbReference>
<keyword evidence="1" id="KW-0812">Transmembrane</keyword>
<feature type="transmembrane region" description="Helical" evidence="1">
    <location>
        <begin position="115"/>
        <end position="138"/>
    </location>
</feature>
<gene>
    <name evidence="2" type="ORF">NBH00_04415</name>
</gene>
<sequence>MQTEAVTMPPTDHPSSQPRAVALVAAMAIGSILMWIVIPGAWILVAAHFSHTGRPTLAPLVMFFVGAPLTMIPTAKLLGHLDLRHQELMGQLDERRKPAPWQRSMRDADDQGPKSVLAVVMVTSVAIAFVALGVWFFFFAGSSLPS</sequence>
<keyword evidence="1" id="KW-1133">Transmembrane helix</keyword>
<dbReference type="EMBL" id="CP098502">
    <property type="protein sequence ID" value="UTI65462.1"/>
    <property type="molecule type" value="Genomic_DNA"/>
</dbReference>
<accession>A0ABY5DX50</accession>
<feature type="transmembrane region" description="Helical" evidence="1">
    <location>
        <begin position="21"/>
        <end position="45"/>
    </location>
</feature>
<reference evidence="2 3" key="1">
    <citation type="submission" date="2022-06" db="EMBL/GenBank/DDBJ databases">
        <title>Paraconexibacter antarcticus.</title>
        <authorList>
            <person name="Kim C.S."/>
        </authorList>
    </citation>
    <scope>NUCLEOTIDE SEQUENCE [LARGE SCALE GENOMIC DNA]</scope>
    <source>
        <strain evidence="2 3">02-257</strain>
    </source>
</reference>
<proteinExistence type="predicted"/>
<keyword evidence="3" id="KW-1185">Reference proteome</keyword>
<name>A0ABY5DX50_9ACTN</name>
<evidence type="ECO:0000256" key="1">
    <source>
        <dbReference type="SAM" id="Phobius"/>
    </source>
</evidence>
<evidence type="ECO:0000313" key="3">
    <source>
        <dbReference type="Proteomes" id="UP001056035"/>
    </source>
</evidence>
<dbReference type="RefSeq" id="WP_254572142.1">
    <property type="nucleotide sequence ID" value="NZ_CP098502.1"/>
</dbReference>
<evidence type="ECO:0000313" key="2">
    <source>
        <dbReference type="EMBL" id="UTI65462.1"/>
    </source>
</evidence>
<feature type="transmembrane region" description="Helical" evidence="1">
    <location>
        <begin position="57"/>
        <end position="79"/>
    </location>
</feature>
<organism evidence="2 3">
    <name type="scientific">Paraconexibacter antarcticus</name>
    <dbReference type="NCBI Taxonomy" id="2949664"/>
    <lineage>
        <taxon>Bacteria</taxon>
        <taxon>Bacillati</taxon>
        <taxon>Actinomycetota</taxon>
        <taxon>Thermoleophilia</taxon>
        <taxon>Solirubrobacterales</taxon>
        <taxon>Paraconexibacteraceae</taxon>
        <taxon>Paraconexibacter</taxon>
    </lineage>
</organism>
<protein>
    <submittedName>
        <fullName evidence="2">Uncharacterized protein</fullName>
    </submittedName>
</protein>